<dbReference type="InterPro" id="IPR014729">
    <property type="entry name" value="Rossmann-like_a/b/a_fold"/>
</dbReference>
<dbReference type="InterPro" id="IPR006015">
    <property type="entry name" value="Universal_stress_UspA"/>
</dbReference>
<feature type="compositionally biased region" description="Low complexity" evidence="1">
    <location>
        <begin position="348"/>
        <end position="377"/>
    </location>
</feature>
<dbReference type="InterPro" id="IPR006016">
    <property type="entry name" value="UspA"/>
</dbReference>
<dbReference type="Pfam" id="PF00582">
    <property type="entry name" value="Usp"/>
    <property type="match status" value="1"/>
</dbReference>
<dbReference type="PRINTS" id="PR01438">
    <property type="entry name" value="UNVRSLSTRESS"/>
</dbReference>
<feature type="compositionally biased region" description="Low complexity" evidence="1">
    <location>
        <begin position="12"/>
        <end position="43"/>
    </location>
</feature>
<dbReference type="PANTHER" id="PTHR47815:SF1">
    <property type="entry name" value="UNIVERSAL STRESS PROTEIN A FAMILY PROTEIN C25B2.10"/>
    <property type="match status" value="1"/>
</dbReference>
<dbReference type="STRING" id="64571.A0A1Y2GTR2"/>
<evidence type="ECO:0000259" key="2">
    <source>
        <dbReference type="Pfam" id="PF00582"/>
    </source>
</evidence>
<dbReference type="OrthoDB" id="843225at2759"/>
<reference evidence="3 4" key="1">
    <citation type="submission" date="2016-07" db="EMBL/GenBank/DDBJ databases">
        <title>Pervasive Adenine N6-methylation of Active Genes in Fungi.</title>
        <authorList>
            <consortium name="DOE Joint Genome Institute"/>
            <person name="Mondo S.J."/>
            <person name="Dannebaum R.O."/>
            <person name="Kuo R.C."/>
            <person name="Labutti K."/>
            <person name="Haridas S."/>
            <person name="Kuo A."/>
            <person name="Salamov A."/>
            <person name="Ahrendt S.R."/>
            <person name="Lipzen A."/>
            <person name="Sullivan W."/>
            <person name="Andreopoulos W.B."/>
            <person name="Clum A."/>
            <person name="Lindquist E."/>
            <person name="Daum C."/>
            <person name="Ramamoorthy G.K."/>
            <person name="Gryganskyi A."/>
            <person name="Culley D."/>
            <person name="Magnuson J.K."/>
            <person name="James T.Y."/>
            <person name="O'Malley M.A."/>
            <person name="Stajich J.E."/>
            <person name="Spatafora J.W."/>
            <person name="Visel A."/>
            <person name="Grigoriev I.V."/>
        </authorList>
    </citation>
    <scope>NUCLEOTIDE SEQUENCE [LARGE SCALE GENOMIC DNA]</scope>
    <source>
        <strain evidence="3 4">NRRL 3116</strain>
    </source>
</reference>
<feature type="compositionally biased region" description="Basic and acidic residues" evidence="1">
    <location>
        <begin position="64"/>
        <end position="75"/>
    </location>
</feature>
<feature type="compositionally biased region" description="Polar residues" evidence="1">
    <location>
        <begin position="44"/>
        <end position="60"/>
    </location>
</feature>
<dbReference type="CDD" id="cd23659">
    <property type="entry name" value="USP_At3g01520-like"/>
    <property type="match status" value="1"/>
</dbReference>
<gene>
    <name evidence="3" type="ORF">BCR41DRAFT_303813</name>
</gene>
<feature type="compositionally biased region" description="Low complexity" evidence="1">
    <location>
        <begin position="278"/>
        <end position="297"/>
    </location>
</feature>
<dbReference type="EMBL" id="MCFF01000013">
    <property type="protein sequence ID" value="ORZ20120.1"/>
    <property type="molecule type" value="Genomic_DNA"/>
</dbReference>
<feature type="compositionally biased region" description="Polar residues" evidence="1">
    <location>
        <begin position="394"/>
        <end position="404"/>
    </location>
</feature>
<feature type="compositionally biased region" description="Basic and acidic residues" evidence="1">
    <location>
        <begin position="406"/>
        <end position="418"/>
    </location>
</feature>
<accession>A0A1Y2GTR2</accession>
<evidence type="ECO:0000256" key="1">
    <source>
        <dbReference type="SAM" id="MobiDB-lite"/>
    </source>
</evidence>
<protein>
    <recommendedName>
        <fullName evidence="2">UspA domain-containing protein</fullName>
    </recommendedName>
</protein>
<dbReference type="SUPFAM" id="SSF52402">
    <property type="entry name" value="Adenine nucleotide alpha hydrolases-like"/>
    <property type="match status" value="1"/>
</dbReference>
<feature type="compositionally biased region" description="Polar residues" evidence="1">
    <location>
        <begin position="1"/>
        <end position="11"/>
    </location>
</feature>
<feature type="compositionally biased region" description="Low complexity" evidence="1">
    <location>
        <begin position="328"/>
        <end position="337"/>
    </location>
</feature>
<feature type="compositionally biased region" description="Basic and acidic residues" evidence="1">
    <location>
        <begin position="300"/>
        <end position="311"/>
    </location>
</feature>
<evidence type="ECO:0000313" key="3">
    <source>
        <dbReference type="EMBL" id="ORZ20120.1"/>
    </source>
</evidence>
<dbReference type="AlphaFoldDB" id="A0A1Y2GTR2"/>
<comment type="caution">
    <text evidence="3">The sequence shown here is derived from an EMBL/GenBank/DDBJ whole genome shotgun (WGS) entry which is preliminary data.</text>
</comment>
<dbReference type="GeneID" id="33562578"/>
<organism evidence="3 4">
    <name type="scientific">Lobosporangium transversale</name>
    <dbReference type="NCBI Taxonomy" id="64571"/>
    <lineage>
        <taxon>Eukaryota</taxon>
        <taxon>Fungi</taxon>
        <taxon>Fungi incertae sedis</taxon>
        <taxon>Mucoromycota</taxon>
        <taxon>Mortierellomycotina</taxon>
        <taxon>Mortierellomycetes</taxon>
        <taxon>Mortierellales</taxon>
        <taxon>Mortierellaceae</taxon>
        <taxon>Lobosporangium</taxon>
    </lineage>
</organism>
<feature type="domain" description="UspA" evidence="2">
    <location>
        <begin position="118"/>
        <end position="239"/>
    </location>
</feature>
<feature type="region of interest" description="Disordered" evidence="1">
    <location>
        <begin position="274"/>
        <end position="439"/>
    </location>
</feature>
<keyword evidence="4" id="KW-1185">Reference proteome</keyword>
<name>A0A1Y2GTR2_9FUNG</name>
<dbReference type="Gene3D" id="3.40.50.620">
    <property type="entry name" value="HUPs"/>
    <property type="match status" value="1"/>
</dbReference>
<feature type="region of interest" description="Disordered" evidence="1">
    <location>
        <begin position="1"/>
        <end position="77"/>
    </location>
</feature>
<dbReference type="InParanoid" id="A0A1Y2GTR2"/>
<dbReference type="Proteomes" id="UP000193648">
    <property type="component" value="Unassembled WGS sequence"/>
</dbReference>
<sequence>MANNNNQDINNSISLSSSSSSSLSNELSSPLPTSSLSSSPLPSFTGSPRNSTTTSVTLTFPSDCDDKTPKSEALSKQRSKNGYIARVGFDTLDCEDTVQYALTLQARTDKWKRAKNTRTFLVCTDLSDYSSHALQWVMENMVEDGDEIVALRVVPMELRDSSTKIMEMIRERNKSKEINIVVECLVGFVRDTIQHMIKMYEPTMLVVGTRGHSKVKGFLLGSISRYCLHYSPIPVIVVRPASKLVKSKNKSKGIFRRRTSFQVDAEEIRDTQPQLFYSSPVSRQTSRSSSDTNDTISKVTMEELGRKDSRSPEPSYPYHQHHRHSLTAAEKASAAKKGSMPSIFSINPTSTLTPPTPSDSISSSLSYASAMLSSSPPANKPSPPPEGFIKMRKSVTSDGISGSYWSDKEKNADREKKSGNRGVFAKLSGSIFSGPRTRA</sequence>
<proteinExistence type="predicted"/>
<dbReference type="RefSeq" id="XP_021882660.1">
    <property type="nucleotide sequence ID" value="XM_022020734.1"/>
</dbReference>
<dbReference type="PANTHER" id="PTHR47815">
    <property type="entry name" value="UNIVERSAL STRESS PROTEIN A FAMILY PROTEIN C25B2.10"/>
    <property type="match status" value="1"/>
</dbReference>
<evidence type="ECO:0000313" key="4">
    <source>
        <dbReference type="Proteomes" id="UP000193648"/>
    </source>
</evidence>